<evidence type="ECO:0000313" key="4">
    <source>
        <dbReference type="Proteomes" id="UP000536534"/>
    </source>
</evidence>
<feature type="transmembrane region" description="Helical" evidence="1">
    <location>
        <begin position="43"/>
        <end position="64"/>
    </location>
</feature>
<dbReference type="Pfam" id="PF19358">
    <property type="entry name" value="DUF5935"/>
    <property type="match status" value="1"/>
</dbReference>
<dbReference type="InterPro" id="IPR017528">
    <property type="entry name" value="CHP03097O-antigen_lig-rel"/>
</dbReference>
<keyword evidence="1" id="KW-1133">Transmembrane helix</keyword>
<evidence type="ECO:0000256" key="1">
    <source>
        <dbReference type="SAM" id="Phobius"/>
    </source>
</evidence>
<keyword evidence="1" id="KW-0812">Transmembrane</keyword>
<reference evidence="3 4" key="1">
    <citation type="journal article" date="2020" name="Biotechnol. Biofuels">
        <title>New insights from the biogas microbiome by comprehensive genome-resolved metagenomics of nearly 1600 species originating from multiple anaerobic digesters.</title>
        <authorList>
            <person name="Campanaro S."/>
            <person name="Treu L."/>
            <person name="Rodriguez-R L.M."/>
            <person name="Kovalovszki A."/>
            <person name="Ziels R.M."/>
            <person name="Maus I."/>
            <person name="Zhu X."/>
            <person name="Kougias P.G."/>
            <person name="Basile A."/>
            <person name="Luo G."/>
            <person name="Schluter A."/>
            <person name="Konstantinidis K.T."/>
            <person name="Angelidaki I."/>
        </authorList>
    </citation>
    <scope>NUCLEOTIDE SEQUENCE [LARGE SCALE GENOMIC DNA]</scope>
    <source>
        <strain evidence="3">AS06rmzACSIP_256</strain>
    </source>
</reference>
<accession>A0A7X7LZ25</accession>
<keyword evidence="1" id="KW-0472">Membrane</keyword>
<dbReference type="EMBL" id="JAAYYV010000441">
    <property type="protein sequence ID" value="NLF55749.1"/>
    <property type="molecule type" value="Genomic_DNA"/>
</dbReference>
<evidence type="ECO:0000313" key="3">
    <source>
        <dbReference type="EMBL" id="NLF55749.1"/>
    </source>
</evidence>
<dbReference type="AlphaFoldDB" id="A0A7X7LZ25"/>
<comment type="caution">
    <text evidence="3">The sequence shown here is derived from an EMBL/GenBank/DDBJ whole genome shotgun (WGS) entry which is preliminary data.</text>
</comment>
<dbReference type="NCBIfam" id="TIGR03097">
    <property type="entry name" value="PEP_O_lig_1"/>
    <property type="match status" value="1"/>
</dbReference>
<feature type="transmembrane region" description="Helical" evidence="1">
    <location>
        <begin position="169"/>
        <end position="185"/>
    </location>
</feature>
<feature type="non-terminal residue" evidence="3">
    <location>
        <position position="205"/>
    </location>
</feature>
<gene>
    <name evidence="3" type="ORF">GX576_15375</name>
</gene>
<proteinExistence type="predicted"/>
<dbReference type="Proteomes" id="UP000536534">
    <property type="component" value="Unassembled WGS sequence"/>
</dbReference>
<feature type="transmembrane region" description="Helical" evidence="1">
    <location>
        <begin position="100"/>
        <end position="120"/>
    </location>
</feature>
<organism evidence="3 4">
    <name type="scientific">Thauera phenolivorans</name>
    <dbReference type="NCBI Taxonomy" id="1792543"/>
    <lineage>
        <taxon>Bacteria</taxon>
        <taxon>Pseudomonadati</taxon>
        <taxon>Pseudomonadota</taxon>
        <taxon>Betaproteobacteria</taxon>
        <taxon>Rhodocyclales</taxon>
        <taxon>Zoogloeaceae</taxon>
        <taxon>Thauera</taxon>
    </lineage>
</organism>
<protein>
    <submittedName>
        <fullName evidence="3">Putative O-glycosylation ligase, exosortase A system-associated</fullName>
    </submittedName>
</protein>
<dbReference type="GO" id="GO:0016874">
    <property type="term" value="F:ligase activity"/>
    <property type="evidence" value="ECO:0007669"/>
    <property type="project" value="UniProtKB-KW"/>
</dbReference>
<keyword evidence="3" id="KW-0436">Ligase</keyword>
<dbReference type="InterPro" id="IPR045979">
    <property type="entry name" value="DUF5935"/>
</dbReference>
<name>A0A7X7LZ25_9RHOO</name>
<evidence type="ECO:0000259" key="2">
    <source>
        <dbReference type="Pfam" id="PF19358"/>
    </source>
</evidence>
<feature type="domain" description="DUF5935" evidence="2">
    <location>
        <begin position="1"/>
        <end position="186"/>
    </location>
</feature>
<sequence length="205" mass="22741">MRDLVLFLIVVPGGLMALRHPFVGAMMWTWISIMNPHRMAYGFMFDAPVAMFIAVCTLVGLLASKEKRNPFIGAPVTWLAILIGWMCITTVFAFDTASSLGMLEKVLKIDLMVLVILMLIRTKREMMVFAWVLTLSVAFFGIKGGIFTLSTGGAFHVRGPSGSYLEENNSLAVALIMTVPMLRFLQTTLEKAWQKHAMTAAMVLC</sequence>
<feature type="transmembrane region" description="Helical" evidence="1">
    <location>
        <begin position="127"/>
        <end position="149"/>
    </location>
</feature>
<feature type="transmembrane region" description="Helical" evidence="1">
    <location>
        <begin position="76"/>
        <end position="94"/>
    </location>
</feature>